<dbReference type="AlphaFoldDB" id="A0A9P5PVX1"/>
<feature type="chain" id="PRO_5040361143" evidence="1">
    <location>
        <begin position="23"/>
        <end position="148"/>
    </location>
</feature>
<keyword evidence="1" id="KW-0732">Signal</keyword>
<comment type="caution">
    <text evidence="2">The sequence shown here is derived from an EMBL/GenBank/DDBJ whole genome shotgun (WGS) entry which is preliminary data.</text>
</comment>
<evidence type="ECO:0000313" key="3">
    <source>
        <dbReference type="Proteomes" id="UP000772434"/>
    </source>
</evidence>
<dbReference type="OrthoDB" id="2988586at2759"/>
<evidence type="ECO:0000313" key="2">
    <source>
        <dbReference type="EMBL" id="KAF9069492.1"/>
    </source>
</evidence>
<organism evidence="2 3">
    <name type="scientific">Rhodocollybia butyracea</name>
    <dbReference type="NCBI Taxonomy" id="206335"/>
    <lineage>
        <taxon>Eukaryota</taxon>
        <taxon>Fungi</taxon>
        <taxon>Dikarya</taxon>
        <taxon>Basidiomycota</taxon>
        <taxon>Agaricomycotina</taxon>
        <taxon>Agaricomycetes</taxon>
        <taxon>Agaricomycetidae</taxon>
        <taxon>Agaricales</taxon>
        <taxon>Marasmiineae</taxon>
        <taxon>Omphalotaceae</taxon>
        <taxon>Rhodocollybia</taxon>
    </lineage>
</organism>
<proteinExistence type="predicted"/>
<accession>A0A9P5PVX1</accession>
<dbReference type="Proteomes" id="UP000772434">
    <property type="component" value="Unassembled WGS sequence"/>
</dbReference>
<sequence>MRFNTAIFASTTLFVSAAHVRAAGTPVLTARDSLPTLFNGQNISFEYSDIIVSGSNLFGIGCQPLGRATPSNILATDGGASAWDATTVLGIYDYDLINATYVLQFPFFEAGATYTVSMFEYELSTGNVVRANLKNQSFVWVNRPGQED</sequence>
<dbReference type="EMBL" id="JADNRY010000050">
    <property type="protein sequence ID" value="KAF9069492.1"/>
    <property type="molecule type" value="Genomic_DNA"/>
</dbReference>
<evidence type="ECO:0000256" key="1">
    <source>
        <dbReference type="SAM" id="SignalP"/>
    </source>
</evidence>
<name>A0A9P5PVX1_9AGAR</name>
<gene>
    <name evidence="2" type="ORF">BDP27DRAFT_1325444</name>
</gene>
<feature type="signal peptide" evidence="1">
    <location>
        <begin position="1"/>
        <end position="22"/>
    </location>
</feature>
<reference evidence="2" key="1">
    <citation type="submission" date="2020-11" db="EMBL/GenBank/DDBJ databases">
        <authorList>
            <consortium name="DOE Joint Genome Institute"/>
            <person name="Ahrendt S."/>
            <person name="Riley R."/>
            <person name="Andreopoulos W."/>
            <person name="Labutti K."/>
            <person name="Pangilinan J."/>
            <person name="Ruiz-Duenas F.J."/>
            <person name="Barrasa J.M."/>
            <person name="Sanchez-Garcia M."/>
            <person name="Camarero S."/>
            <person name="Miyauchi S."/>
            <person name="Serrano A."/>
            <person name="Linde D."/>
            <person name="Babiker R."/>
            <person name="Drula E."/>
            <person name="Ayuso-Fernandez I."/>
            <person name="Pacheco R."/>
            <person name="Padilla G."/>
            <person name="Ferreira P."/>
            <person name="Barriuso J."/>
            <person name="Kellner H."/>
            <person name="Castanera R."/>
            <person name="Alfaro M."/>
            <person name="Ramirez L."/>
            <person name="Pisabarro A.G."/>
            <person name="Kuo A."/>
            <person name="Tritt A."/>
            <person name="Lipzen A."/>
            <person name="He G."/>
            <person name="Yan M."/>
            <person name="Ng V."/>
            <person name="Cullen D."/>
            <person name="Martin F."/>
            <person name="Rosso M.-N."/>
            <person name="Henrissat B."/>
            <person name="Hibbett D."/>
            <person name="Martinez A.T."/>
            <person name="Grigoriev I.V."/>
        </authorList>
    </citation>
    <scope>NUCLEOTIDE SEQUENCE</scope>
    <source>
        <strain evidence="2">AH 40177</strain>
    </source>
</reference>
<protein>
    <submittedName>
        <fullName evidence="2">Uncharacterized protein</fullName>
    </submittedName>
</protein>
<keyword evidence="3" id="KW-1185">Reference proteome</keyword>